<dbReference type="SUPFAM" id="SSF46565">
    <property type="entry name" value="Chaperone J-domain"/>
    <property type="match status" value="1"/>
</dbReference>
<dbReference type="InterPro" id="IPR019734">
    <property type="entry name" value="TPR_rpt"/>
</dbReference>
<evidence type="ECO:0000256" key="3">
    <source>
        <dbReference type="ARBA" id="ARBA00022737"/>
    </source>
</evidence>
<keyword evidence="3" id="KW-0677">Repeat</keyword>
<comment type="subcellular location">
    <subcellularLocation>
        <location evidence="1">Endoplasmic reticulum lumen</location>
    </subcellularLocation>
</comment>
<dbReference type="Proteomes" id="UP000018144">
    <property type="component" value="Unassembled WGS sequence"/>
</dbReference>
<evidence type="ECO:0000256" key="9">
    <source>
        <dbReference type="SAM" id="SignalP"/>
    </source>
</evidence>
<dbReference type="PANTHER" id="PTHR44140:SF2">
    <property type="entry name" value="LD25575P"/>
    <property type="match status" value="1"/>
</dbReference>
<evidence type="ECO:0000256" key="4">
    <source>
        <dbReference type="ARBA" id="ARBA00022803"/>
    </source>
</evidence>
<dbReference type="OrthoDB" id="1726119at2759"/>
<dbReference type="PANTHER" id="PTHR44140">
    <property type="entry name" value="LD25575P"/>
    <property type="match status" value="1"/>
</dbReference>
<accession>U4LWI4</accession>
<dbReference type="InterPro" id="IPR011990">
    <property type="entry name" value="TPR-like_helical_dom_sf"/>
</dbReference>
<name>U4LWI4_PYROM</name>
<dbReference type="PROSITE" id="PS50005">
    <property type="entry name" value="TPR"/>
    <property type="match status" value="1"/>
</dbReference>
<protein>
    <recommendedName>
        <fullName evidence="6">Tetratricopeptide repeat and J domain-containing co-chaperone DNJ1</fullName>
    </recommendedName>
</protein>
<evidence type="ECO:0000256" key="5">
    <source>
        <dbReference type="ARBA" id="ARBA00022824"/>
    </source>
</evidence>
<dbReference type="SUPFAM" id="SSF48452">
    <property type="entry name" value="TPR-like"/>
    <property type="match status" value="2"/>
</dbReference>
<keyword evidence="4 7" id="KW-0802">TPR repeat</keyword>
<dbReference type="CDD" id="cd06257">
    <property type="entry name" value="DnaJ"/>
    <property type="match status" value="1"/>
</dbReference>
<evidence type="ECO:0000313" key="11">
    <source>
        <dbReference type="EMBL" id="CCX33788.1"/>
    </source>
</evidence>
<keyword evidence="2 9" id="KW-0732">Signal</keyword>
<sequence length="512" mass="57116">MVLLKPLFSAALLFTTTLANPDSSLPVSSLLASADALLAQGDKHGALSHFDAAVAKDPSNYLTLFKRGATYLSLGRSSQASADFDAVLELKPDFKAALLQRAGLKAKTGEWEKAKEDYSKGRKQQEVEEVERAERAAGLVKEAEDKGDWETCVEQAGVAIAVGSQALGLRQSRARCRLMKGDLPEAVGDLMHVAQLNPGNTDPHLQIANILYWSLNDFDKSTAQLRKCLHSDPDSKSCSRLLRRIKNTEKAIGKARKSREQRMWNSANKVLLGDGEDTGVLDDVMADLEELKKDGVLNDKSPQTLMGDLQDMVCNNFVEMKKPEKAKKHCEEALRLNPSSIPAIIFKASSLLEAELYEEAIRLLEKTREDVDGAARDSRITNKLNEAQKRLRQSKTKDYYKALGVSRDANEREIKKAYRKLTKQYHPDKYRGDMTPEQIQTKMSQINEAYEVLSDPELKERFDNGDDPNSQEQQNPFHQGGNPFAHFGGQQQFMFRQQGGNPFSGGGFNFQF</sequence>
<dbReference type="OMA" id="PFAHFQH"/>
<dbReference type="FunFam" id="1.25.40.10:FF:000224">
    <property type="entry name" value="DnaJ and TPR domain protein"/>
    <property type="match status" value="1"/>
</dbReference>
<evidence type="ECO:0000256" key="2">
    <source>
        <dbReference type="ARBA" id="ARBA00022729"/>
    </source>
</evidence>
<dbReference type="InterPro" id="IPR001623">
    <property type="entry name" value="DnaJ_domain"/>
</dbReference>
<dbReference type="InterPro" id="IPR036869">
    <property type="entry name" value="J_dom_sf"/>
</dbReference>
<dbReference type="Pfam" id="PF00226">
    <property type="entry name" value="DnaJ"/>
    <property type="match status" value="1"/>
</dbReference>
<evidence type="ECO:0000259" key="10">
    <source>
        <dbReference type="PROSITE" id="PS50076"/>
    </source>
</evidence>
<dbReference type="eggNOG" id="KOG0624">
    <property type="taxonomic scope" value="Eukaryota"/>
</dbReference>
<dbReference type="InterPro" id="IPR051727">
    <property type="entry name" value="DnaJ_C3_Co-chaperones"/>
</dbReference>
<dbReference type="PROSITE" id="PS50076">
    <property type="entry name" value="DNAJ_2"/>
    <property type="match status" value="1"/>
</dbReference>
<keyword evidence="12" id="KW-1185">Reference proteome</keyword>
<dbReference type="PRINTS" id="PR00625">
    <property type="entry name" value="JDOMAIN"/>
</dbReference>
<dbReference type="SMART" id="SM00028">
    <property type="entry name" value="TPR"/>
    <property type="match status" value="6"/>
</dbReference>
<gene>
    <name evidence="11" type="ORF">PCON_01864</name>
</gene>
<dbReference type="Gene3D" id="1.10.287.110">
    <property type="entry name" value="DnaJ domain"/>
    <property type="match status" value="1"/>
</dbReference>
<evidence type="ECO:0000256" key="7">
    <source>
        <dbReference type="PROSITE-ProRule" id="PRU00339"/>
    </source>
</evidence>
<evidence type="ECO:0000256" key="6">
    <source>
        <dbReference type="ARBA" id="ARBA00073740"/>
    </source>
</evidence>
<feature type="repeat" description="TPR" evidence="7">
    <location>
        <begin position="61"/>
        <end position="94"/>
    </location>
</feature>
<dbReference type="STRING" id="1076935.U4LWI4"/>
<dbReference type="GO" id="GO:0051787">
    <property type="term" value="F:misfolded protein binding"/>
    <property type="evidence" value="ECO:0007669"/>
    <property type="project" value="TreeGrafter"/>
</dbReference>
<keyword evidence="5" id="KW-0256">Endoplasmic reticulum</keyword>
<dbReference type="GO" id="GO:0051087">
    <property type="term" value="F:protein-folding chaperone binding"/>
    <property type="evidence" value="ECO:0007669"/>
    <property type="project" value="TreeGrafter"/>
</dbReference>
<reference evidence="11 12" key="1">
    <citation type="journal article" date="2013" name="PLoS Genet.">
        <title>The genome and development-dependent transcriptomes of Pyronema confluens: a window into fungal evolution.</title>
        <authorList>
            <person name="Traeger S."/>
            <person name="Altegoer F."/>
            <person name="Freitag M."/>
            <person name="Gabaldon T."/>
            <person name="Kempken F."/>
            <person name="Kumar A."/>
            <person name="Marcet-Houben M."/>
            <person name="Poggeler S."/>
            <person name="Stajich J.E."/>
            <person name="Nowrousian M."/>
        </authorList>
    </citation>
    <scope>NUCLEOTIDE SEQUENCE [LARGE SCALE GENOMIC DNA]</scope>
    <source>
        <strain evidence="12">CBS 100304</strain>
        <tissue evidence="11">Vegetative mycelium</tissue>
    </source>
</reference>
<feature type="domain" description="J" evidence="10">
    <location>
        <begin position="398"/>
        <end position="466"/>
    </location>
</feature>
<organism evidence="11 12">
    <name type="scientific">Pyronema omphalodes (strain CBS 100304)</name>
    <name type="common">Pyronema confluens</name>
    <dbReference type="NCBI Taxonomy" id="1076935"/>
    <lineage>
        <taxon>Eukaryota</taxon>
        <taxon>Fungi</taxon>
        <taxon>Dikarya</taxon>
        <taxon>Ascomycota</taxon>
        <taxon>Pezizomycotina</taxon>
        <taxon>Pezizomycetes</taxon>
        <taxon>Pezizales</taxon>
        <taxon>Pyronemataceae</taxon>
        <taxon>Pyronema</taxon>
    </lineage>
</organism>
<dbReference type="EMBL" id="HF936189">
    <property type="protein sequence ID" value="CCX33788.1"/>
    <property type="molecule type" value="Genomic_DNA"/>
</dbReference>
<dbReference type="GO" id="GO:0034975">
    <property type="term" value="P:protein folding in endoplasmic reticulum"/>
    <property type="evidence" value="ECO:0007669"/>
    <property type="project" value="TreeGrafter"/>
</dbReference>
<feature type="region of interest" description="Disordered" evidence="8">
    <location>
        <begin position="459"/>
        <end position="485"/>
    </location>
</feature>
<dbReference type="AlphaFoldDB" id="U4LWI4"/>
<evidence type="ECO:0000256" key="1">
    <source>
        <dbReference type="ARBA" id="ARBA00004319"/>
    </source>
</evidence>
<feature type="compositionally biased region" description="Polar residues" evidence="8">
    <location>
        <begin position="467"/>
        <end position="477"/>
    </location>
</feature>
<dbReference type="GO" id="GO:0005788">
    <property type="term" value="C:endoplasmic reticulum lumen"/>
    <property type="evidence" value="ECO:0007669"/>
    <property type="project" value="UniProtKB-SubCell"/>
</dbReference>
<evidence type="ECO:0000313" key="12">
    <source>
        <dbReference type="Proteomes" id="UP000018144"/>
    </source>
</evidence>
<proteinExistence type="predicted"/>
<feature type="signal peptide" evidence="9">
    <location>
        <begin position="1"/>
        <end position="19"/>
    </location>
</feature>
<feature type="chain" id="PRO_5004652462" description="Tetratricopeptide repeat and J domain-containing co-chaperone DNJ1" evidence="9">
    <location>
        <begin position="20"/>
        <end position="512"/>
    </location>
</feature>
<evidence type="ECO:0000256" key="8">
    <source>
        <dbReference type="SAM" id="MobiDB-lite"/>
    </source>
</evidence>
<dbReference type="SMART" id="SM00271">
    <property type="entry name" value="DnaJ"/>
    <property type="match status" value="1"/>
</dbReference>
<dbReference type="Gene3D" id="1.25.40.10">
    <property type="entry name" value="Tetratricopeptide repeat domain"/>
    <property type="match status" value="1"/>
</dbReference>
<dbReference type="Pfam" id="PF13432">
    <property type="entry name" value="TPR_16"/>
    <property type="match status" value="1"/>
</dbReference>